<gene>
    <name evidence="1" type="ORF">EHQ59_04610</name>
</gene>
<evidence type="ECO:0000313" key="1">
    <source>
        <dbReference type="EMBL" id="TGL55322.1"/>
    </source>
</evidence>
<evidence type="ECO:0000313" key="2">
    <source>
        <dbReference type="Proteomes" id="UP000297609"/>
    </source>
</evidence>
<keyword evidence="2" id="KW-1185">Reference proteome</keyword>
<dbReference type="RefSeq" id="WP_135617985.1">
    <property type="nucleotide sequence ID" value="NZ_RQGG01000012.1"/>
</dbReference>
<dbReference type="AlphaFoldDB" id="A0A4R9JRZ7"/>
<dbReference type="EMBL" id="RQGG01000012">
    <property type="protein sequence ID" value="TGL55322.1"/>
    <property type="molecule type" value="Genomic_DNA"/>
</dbReference>
<dbReference type="Proteomes" id="UP000297609">
    <property type="component" value="Unassembled WGS sequence"/>
</dbReference>
<name>A0A4R9JRZ7_9LEPT</name>
<organism evidence="1 2">
    <name type="scientific">Leptospira kemamanensis</name>
    <dbReference type="NCBI Taxonomy" id="2484942"/>
    <lineage>
        <taxon>Bacteria</taxon>
        <taxon>Pseudomonadati</taxon>
        <taxon>Spirochaetota</taxon>
        <taxon>Spirochaetia</taxon>
        <taxon>Leptospirales</taxon>
        <taxon>Leptospiraceae</taxon>
        <taxon>Leptospira</taxon>
    </lineage>
</organism>
<comment type="caution">
    <text evidence="1">The sequence shown here is derived from an EMBL/GenBank/DDBJ whole genome shotgun (WGS) entry which is preliminary data.</text>
</comment>
<accession>A0A4R9JRZ7</accession>
<sequence>MSKFPFGIVFSYGIFLLYFHCSSPATQVTEPQTKEPEVVTRRNWSPKPQCCQLSAEFLGVVVLDQICVTETETKLRLHTKDWKRVCVLKEGMVFRDELGTNYPFMKSEGVELCPKRTKMKDQDFYLVFGSLSPLAESFDLIEDKNAKHAHKPWVFEKVNVSNCQWTE</sequence>
<proteinExistence type="predicted"/>
<protein>
    <submittedName>
        <fullName evidence="1">Uncharacterized protein</fullName>
    </submittedName>
</protein>
<dbReference type="OrthoDB" id="342339at2"/>
<reference evidence="1" key="1">
    <citation type="journal article" date="2019" name="PLoS Negl. Trop. Dis.">
        <title>Revisiting the worldwide diversity of Leptospira species in the environment.</title>
        <authorList>
            <person name="Vincent A.T."/>
            <person name="Schiettekatte O."/>
            <person name="Bourhy P."/>
            <person name="Veyrier F.J."/>
            <person name="Picardeau M."/>
        </authorList>
    </citation>
    <scope>NUCLEOTIDE SEQUENCE [LARGE SCALE GENOMIC DNA]</scope>
    <source>
        <strain evidence="1">201702454</strain>
    </source>
</reference>